<evidence type="ECO:0000259" key="3">
    <source>
        <dbReference type="PROSITE" id="PS50102"/>
    </source>
</evidence>
<organism evidence="4">
    <name type="scientific">Chrysotila carterae</name>
    <name type="common">Marine alga</name>
    <name type="synonym">Syracosphaera carterae</name>
    <dbReference type="NCBI Taxonomy" id="13221"/>
    <lineage>
        <taxon>Eukaryota</taxon>
        <taxon>Haptista</taxon>
        <taxon>Haptophyta</taxon>
        <taxon>Prymnesiophyceae</taxon>
        <taxon>Isochrysidales</taxon>
        <taxon>Isochrysidaceae</taxon>
        <taxon>Chrysotila</taxon>
    </lineage>
</organism>
<feature type="region of interest" description="Disordered" evidence="2">
    <location>
        <begin position="82"/>
        <end position="187"/>
    </location>
</feature>
<keyword evidence="1" id="KW-0694">RNA-binding</keyword>
<feature type="domain" description="RRM" evidence="3">
    <location>
        <begin position="3"/>
        <end position="72"/>
    </location>
</feature>
<dbReference type="InterPro" id="IPR035979">
    <property type="entry name" value="RBD_domain_sf"/>
</dbReference>
<dbReference type="Pfam" id="PF00076">
    <property type="entry name" value="RRM_1"/>
    <property type="match status" value="1"/>
</dbReference>
<dbReference type="Gene3D" id="3.30.70.330">
    <property type="match status" value="1"/>
</dbReference>
<dbReference type="EMBL" id="HBIZ01011893">
    <property type="protein sequence ID" value="CAE0754545.1"/>
    <property type="molecule type" value="Transcribed_RNA"/>
</dbReference>
<feature type="compositionally biased region" description="Basic and acidic residues" evidence="2">
    <location>
        <begin position="91"/>
        <end position="104"/>
    </location>
</feature>
<accession>A0A7S4B688</accession>
<sequence length="227" mass="23421">MAASVRVDNVSPDATETLLRQHFAFHGTISRVAIVGSSAVLEFTDAHSARSALLFDKSAFFGQTISVARVDDGEAEAMRVEAAGNSSGASDGKRSEDDFEKVEMSEAQPESAGGSASGREVHHPHQEASLRPTSGVNSHLGVESESRTGVGSDRAGDATPQAEPEHRQSGRQASAAAGGSGAGGGVLQSSVDAGRFECFKQALEEPINDARVVLATTVVALAMISLS</sequence>
<evidence type="ECO:0000256" key="2">
    <source>
        <dbReference type="SAM" id="MobiDB-lite"/>
    </source>
</evidence>
<dbReference type="PROSITE" id="PS50102">
    <property type="entry name" value="RRM"/>
    <property type="match status" value="1"/>
</dbReference>
<dbReference type="SUPFAM" id="SSF54928">
    <property type="entry name" value="RNA-binding domain, RBD"/>
    <property type="match status" value="1"/>
</dbReference>
<reference evidence="4" key="1">
    <citation type="submission" date="2021-01" db="EMBL/GenBank/DDBJ databases">
        <authorList>
            <person name="Corre E."/>
            <person name="Pelletier E."/>
            <person name="Niang G."/>
            <person name="Scheremetjew M."/>
            <person name="Finn R."/>
            <person name="Kale V."/>
            <person name="Holt S."/>
            <person name="Cochrane G."/>
            <person name="Meng A."/>
            <person name="Brown T."/>
            <person name="Cohen L."/>
        </authorList>
    </citation>
    <scope>NUCLEOTIDE SEQUENCE</scope>
    <source>
        <strain evidence="4">CCMP645</strain>
    </source>
</reference>
<evidence type="ECO:0000256" key="1">
    <source>
        <dbReference type="PROSITE-ProRule" id="PRU00176"/>
    </source>
</evidence>
<proteinExistence type="predicted"/>
<gene>
    <name evidence="4" type="ORF">PCAR00345_LOCUS7132</name>
</gene>
<dbReference type="InterPro" id="IPR012677">
    <property type="entry name" value="Nucleotide-bd_a/b_plait_sf"/>
</dbReference>
<evidence type="ECO:0000313" key="4">
    <source>
        <dbReference type="EMBL" id="CAE0754545.1"/>
    </source>
</evidence>
<feature type="compositionally biased region" description="Basic and acidic residues" evidence="2">
    <location>
        <begin position="119"/>
        <end position="128"/>
    </location>
</feature>
<dbReference type="SMART" id="SM00360">
    <property type="entry name" value="RRM"/>
    <property type="match status" value="1"/>
</dbReference>
<dbReference type="AlphaFoldDB" id="A0A7S4B688"/>
<dbReference type="InterPro" id="IPR000504">
    <property type="entry name" value="RRM_dom"/>
</dbReference>
<protein>
    <recommendedName>
        <fullName evidence="3">RRM domain-containing protein</fullName>
    </recommendedName>
</protein>
<dbReference type="GO" id="GO:0003723">
    <property type="term" value="F:RNA binding"/>
    <property type="evidence" value="ECO:0007669"/>
    <property type="project" value="UniProtKB-UniRule"/>
</dbReference>
<name>A0A7S4B688_CHRCT</name>